<keyword evidence="2" id="KW-1185">Reference proteome</keyword>
<dbReference type="EMBL" id="BPVZ01000196">
    <property type="protein sequence ID" value="GKV45599.1"/>
    <property type="molecule type" value="Genomic_DNA"/>
</dbReference>
<proteinExistence type="predicted"/>
<accession>A0AAV5M8R0</accession>
<protein>
    <submittedName>
        <fullName evidence="1">Uncharacterized protein</fullName>
    </submittedName>
</protein>
<sequence>MRSGSIRKTVKEDDDLLFERDLLEDLKEQLTIWVLLK</sequence>
<evidence type="ECO:0000313" key="2">
    <source>
        <dbReference type="Proteomes" id="UP001054252"/>
    </source>
</evidence>
<reference evidence="1 2" key="1">
    <citation type="journal article" date="2021" name="Commun. Biol.">
        <title>The genome of Shorea leprosula (Dipterocarpaceae) highlights the ecological relevance of drought in aseasonal tropical rainforests.</title>
        <authorList>
            <person name="Ng K.K.S."/>
            <person name="Kobayashi M.J."/>
            <person name="Fawcett J.A."/>
            <person name="Hatakeyama M."/>
            <person name="Paape T."/>
            <person name="Ng C.H."/>
            <person name="Ang C.C."/>
            <person name="Tnah L.H."/>
            <person name="Lee C.T."/>
            <person name="Nishiyama T."/>
            <person name="Sese J."/>
            <person name="O'Brien M.J."/>
            <person name="Copetti D."/>
            <person name="Mohd Noor M.I."/>
            <person name="Ong R.C."/>
            <person name="Putra M."/>
            <person name="Sireger I.Z."/>
            <person name="Indrioko S."/>
            <person name="Kosugi Y."/>
            <person name="Izuno A."/>
            <person name="Isagi Y."/>
            <person name="Lee S.L."/>
            <person name="Shimizu K.K."/>
        </authorList>
    </citation>
    <scope>NUCLEOTIDE SEQUENCE [LARGE SCALE GENOMIC DNA]</scope>
    <source>
        <strain evidence="1">214</strain>
    </source>
</reference>
<dbReference type="AlphaFoldDB" id="A0AAV5M8R0"/>
<name>A0AAV5M8R0_9ROSI</name>
<organism evidence="1 2">
    <name type="scientific">Rubroshorea leprosula</name>
    <dbReference type="NCBI Taxonomy" id="152421"/>
    <lineage>
        <taxon>Eukaryota</taxon>
        <taxon>Viridiplantae</taxon>
        <taxon>Streptophyta</taxon>
        <taxon>Embryophyta</taxon>
        <taxon>Tracheophyta</taxon>
        <taxon>Spermatophyta</taxon>
        <taxon>Magnoliopsida</taxon>
        <taxon>eudicotyledons</taxon>
        <taxon>Gunneridae</taxon>
        <taxon>Pentapetalae</taxon>
        <taxon>rosids</taxon>
        <taxon>malvids</taxon>
        <taxon>Malvales</taxon>
        <taxon>Dipterocarpaceae</taxon>
        <taxon>Rubroshorea</taxon>
    </lineage>
</organism>
<comment type="caution">
    <text evidence="1">The sequence shown here is derived from an EMBL/GenBank/DDBJ whole genome shotgun (WGS) entry which is preliminary data.</text>
</comment>
<evidence type="ECO:0000313" key="1">
    <source>
        <dbReference type="EMBL" id="GKV45599.1"/>
    </source>
</evidence>
<dbReference type="Proteomes" id="UP001054252">
    <property type="component" value="Unassembled WGS sequence"/>
</dbReference>
<gene>
    <name evidence="1" type="ORF">SLEP1_g52664</name>
</gene>